<evidence type="ECO:0000313" key="4">
    <source>
        <dbReference type="Proteomes" id="UP001152766"/>
    </source>
</evidence>
<organism evidence="3 4">
    <name type="scientific">Pelomonas aquatica</name>
    <dbReference type="NCBI Taxonomy" id="431058"/>
    <lineage>
        <taxon>Bacteria</taxon>
        <taxon>Pseudomonadati</taxon>
        <taxon>Pseudomonadota</taxon>
        <taxon>Betaproteobacteria</taxon>
        <taxon>Burkholderiales</taxon>
        <taxon>Sphaerotilaceae</taxon>
        <taxon>Roseateles</taxon>
    </lineage>
</organism>
<keyword evidence="1" id="KW-0732">Signal</keyword>
<dbReference type="Proteomes" id="UP001152766">
    <property type="component" value="Unassembled WGS sequence"/>
</dbReference>
<reference evidence="3" key="1">
    <citation type="submission" date="2019-02" db="EMBL/GenBank/DDBJ databases">
        <title>Draft genome of the type strain Pelomonas aquatica CCUG 52575T.</title>
        <authorList>
            <person name="Gomila M."/>
            <person name="Lalucat J."/>
        </authorList>
    </citation>
    <scope>NUCLEOTIDE SEQUENCE</scope>
    <source>
        <strain evidence="3">CCUG 52575</strain>
    </source>
</reference>
<dbReference type="PANTHER" id="PTHR34700">
    <property type="entry name" value="POTASSIUM BINDING PROTEIN KBP"/>
    <property type="match status" value="1"/>
</dbReference>
<evidence type="ECO:0000256" key="1">
    <source>
        <dbReference type="SAM" id="SignalP"/>
    </source>
</evidence>
<sequence length="407" mass="44076">MRAESPGFSPIRQPLRRLRLMPAARPAHIAVLAACLTLATTSAWAQASKLPITPEQRRVADAVASVGVPLSELAPDAPDRHVVVPGDTLWDISKLFLKSPWRWPELWGMNREQIRNPHLIYPGQVLLLVKKDGRARLEFGQRVGGDAAGGTVRLSPQMRISALDSSPIPNIPLNLIQPFLSDTAVFDTDVLATAPRIVAAQEGHVVLGQGDLAYARGDFGGATDFRVFRGARALRDPATQEILGYEAPYVGTADLVRAGEDRQNADGKTEIVPATLLIKQAKQEVGIGDRLAPAPQRSLQRYVPHAPDKPLAGQVVSIYGEALNAGQNQIVALNRGAADGVERGHVFALWRNGAAAVDATGDRSVSIRLPDERHGVLFVFEVYQRVSYALIITVKEPVKAGDRFTQP</sequence>
<evidence type="ECO:0000259" key="2">
    <source>
        <dbReference type="PROSITE" id="PS51782"/>
    </source>
</evidence>
<evidence type="ECO:0000313" key="3">
    <source>
        <dbReference type="EMBL" id="MDG0862526.1"/>
    </source>
</evidence>
<comment type="caution">
    <text evidence="3">The sequence shown here is derived from an EMBL/GenBank/DDBJ whole genome shotgun (WGS) entry which is preliminary data.</text>
</comment>
<name>A0A9X4R4I6_9BURK</name>
<dbReference type="AlphaFoldDB" id="A0A9X4R4I6"/>
<feature type="chain" id="PRO_5040858747" evidence="1">
    <location>
        <begin position="46"/>
        <end position="407"/>
    </location>
</feature>
<dbReference type="InterPro" id="IPR036779">
    <property type="entry name" value="LysM_dom_sf"/>
</dbReference>
<dbReference type="PANTHER" id="PTHR34700:SF4">
    <property type="entry name" value="PHAGE-LIKE ELEMENT PBSX PROTEIN XKDP"/>
    <property type="match status" value="1"/>
</dbReference>
<feature type="signal peptide" evidence="1">
    <location>
        <begin position="1"/>
        <end position="45"/>
    </location>
</feature>
<dbReference type="PROSITE" id="PS51782">
    <property type="entry name" value="LYSM"/>
    <property type="match status" value="1"/>
</dbReference>
<keyword evidence="4" id="KW-1185">Reference proteome</keyword>
<gene>
    <name evidence="3" type="ORF">EXJ73_08585</name>
</gene>
<accession>A0A9X4R4I6</accession>
<dbReference type="InterPro" id="IPR018392">
    <property type="entry name" value="LysM"/>
</dbReference>
<dbReference type="InterPro" id="IPR052196">
    <property type="entry name" value="Bact_Kbp"/>
</dbReference>
<proteinExistence type="predicted"/>
<dbReference type="Pfam" id="PF01476">
    <property type="entry name" value="LysM"/>
    <property type="match status" value="1"/>
</dbReference>
<dbReference type="SMART" id="SM00257">
    <property type="entry name" value="LysM"/>
    <property type="match status" value="1"/>
</dbReference>
<dbReference type="Gene3D" id="3.10.350.10">
    <property type="entry name" value="LysM domain"/>
    <property type="match status" value="1"/>
</dbReference>
<dbReference type="SUPFAM" id="SSF54106">
    <property type="entry name" value="LysM domain"/>
    <property type="match status" value="1"/>
</dbReference>
<feature type="domain" description="LysM" evidence="2">
    <location>
        <begin position="79"/>
        <end position="128"/>
    </location>
</feature>
<dbReference type="EMBL" id="SGUG01000010">
    <property type="protein sequence ID" value="MDG0862526.1"/>
    <property type="molecule type" value="Genomic_DNA"/>
</dbReference>
<dbReference type="CDD" id="cd00118">
    <property type="entry name" value="LysM"/>
    <property type="match status" value="1"/>
</dbReference>
<protein>
    <submittedName>
        <fullName evidence="3">LysM domain-containing protein</fullName>
    </submittedName>
</protein>